<evidence type="ECO:0000313" key="3">
    <source>
        <dbReference type="EMBL" id="AMD93019.1"/>
    </source>
</evidence>
<dbReference type="InterPro" id="IPR001387">
    <property type="entry name" value="Cro/C1-type_HTH"/>
</dbReference>
<sequence>MDLTEIGSRLREGRQSKGLTVEEAAEKIKISSSVIIALEEGNREKFPHPVYARGFVRSYASLLGFDHAELCAEFAREYPVEEDHEPPSSGTGISVRAYDSGRTENLLRFVAVLVILGLGVGGWILFDEYRSRTPLGAQNAVTEAPPVSSAPVRREQPDAVSHQMTQMQEVTEGLAANQTTNTSVEAETVMPVVESGETGVNATQPAAAERVLVVRANADSWLQALPDGRVVDYLLRKGESTSIAFSRTLSVKFGNAGGVALELDGQPYPFQAAVGEVKTLVVQ</sequence>
<proteinExistence type="predicted"/>
<gene>
    <name evidence="3" type="ORF">AXF15_07850</name>
</gene>
<feature type="domain" description="HTH cro/C1-type" evidence="2">
    <location>
        <begin position="10"/>
        <end position="70"/>
    </location>
</feature>
<reference evidence="4" key="1">
    <citation type="submission" date="2016-02" db="EMBL/GenBank/DDBJ databases">
        <authorList>
            <person name="Holder M.E."/>
            <person name="Ajami N.J."/>
            <person name="Petrosino J.F."/>
        </authorList>
    </citation>
    <scope>NUCLEOTIDE SEQUENCE [LARGE SCALE GENOMIC DNA]</scope>
    <source>
        <strain evidence="4">DSM 12838</strain>
    </source>
</reference>
<feature type="transmembrane region" description="Helical" evidence="1">
    <location>
        <begin position="106"/>
        <end position="126"/>
    </location>
</feature>
<evidence type="ECO:0000259" key="2">
    <source>
        <dbReference type="PROSITE" id="PS50943"/>
    </source>
</evidence>
<organism evidence="3 4">
    <name type="scientific">Desulfomicrobium orale DSM 12838</name>
    <dbReference type="NCBI Taxonomy" id="888061"/>
    <lineage>
        <taxon>Bacteria</taxon>
        <taxon>Pseudomonadati</taxon>
        <taxon>Thermodesulfobacteriota</taxon>
        <taxon>Desulfovibrionia</taxon>
        <taxon>Desulfovibrionales</taxon>
        <taxon>Desulfomicrobiaceae</taxon>
        <taxon>Desulfomicrobium</taxon>
    </lineage>
</organism>
<dbReference type="InterPro" id="IPR050400">
    <property type="entry name" value="Bact_Cytoskel_RodZ"/>
</dbReference>
<dbReference type="EMBL" id="CP014230">
    <property type="protein sequence ID" value="AMD93019.1"/>
    <property type="molecule type" value="Genomic_DNA"/>
</dbReference>
<keyword evidence="1" id="KW-1133">Transmembrane helix</keyword>
<accession>A0A120KNW0</accession>
<dbReference type="Pfam" id="PF13413">
    <property type="entry name" value="HTH_25"/>
    <property type="match status" value="1"/>
</dbReference>
<name>A0A120KNW0_9BACT</name>
<dbReference type="OrthoDB" id="9797543at2"/>
<keyword evidence="1" id="KW-0472">Membrane</keyword>
<dbReference type="CDD" id="cd00093">
    <property type="entry name" value="HTH_XRE"/>
    <property type="match status" value="1"/>
</dbReference>
<dbReference type="PROSITE" id="PS50943">
    <property type="entry name" value="HTH_CROC1"/>
    <property type="match status" value="1"/>
</dbReference>
<dbReference type="PANTHER" id="PTHR34475:SF1">
    <property type="entry name" value="CYTOSKELETON PROTEIN RODZ"/>
    <property type="match status" value="1"/>
</dbReference>
<keyword evidence="1" id="KW-0812">Transmembrane</keyword>
<dbReference type="SUPFAM" id="SSF47413">
    <property type="entry name" value="lambda repressor-like DNA-binding domains"/>
    <property type="match status" value="1"/>
</dbReference>
<keyword evidence="4" id="KW-1185">Reference proteome</keyword>
<dbReference type="PANTHER" id="PTHR34475">
    <property type="match status" value="1"/>
</dbReference>
<dbReference type="Proteomes" id="UP000063964">
    <property type="component" value="Chromosome"/>
</dbReference>
<protein>
    <recommendedName>
        <fullName evidence="2">HTH cro/C1-type domain-containing protein</fullName>
    </recommendedName>
</protein>
<evidence type="ECO:0000256" key="1">
    <source>
        <dbReference type="SAM" id="Phobius"/>
    </source>
</evidence>
<dbReference type="STRING" id="888061.AXF15_07850"/>
<dbReference type="AlphaFoldDB" id="A0A120KNW0"/>
<dbReference type="InterPro" id="IPR025194">
    <property type="entry name" value="RodZ-like_C"/>
</dbReference>
<dbReference type="RefSeq" id="WP_066605642.1">
    <property type="nucleotide sequence ID" value="NZ_CP014230.1"/>
</dbReference>
<dbReference type="GO" id="GO:0003677">
    <property type="term" value="F:DNA binding"/>
    <property type="evidence" value="ECO:0007669"/>
    <property type="project" value="InterPro"/>
</dbReference>
<dbReference type="Pfam" id="PF13464">
    <property type="entry name" value="RodZ_C"/>
    <property type="match status" value="1"/>
</dbReference>
<evidence type="ECO:0000313" key="4">
    <source>
        <dbReference type="Proteomes" id="UP000063964"/>
    </source>
</evidence>
<dbReference type="Gene3D" id="1.10.260.40">
    <property type="entry name" value="lambda repressor-like DNA-binding domains"/>
    <property type="match status" value="1"/>
</dbReference>
<dbReference type="SMART" id="SM00530">
    <property type="entry name" value="HTH_XRE"/>
    <property type="match status" value="1"/>
</dbReference>
<dbReference type="KEGG" id="doa:AXF15_07850"/>
<dbReference type="InterPro" id="IPR010982">
    <property type="entry name" value="Lambda_DNA-bd_dom_sf"/>
</dbReference>